<protein>
    <submittedName>
        <fullName evidence="1">Uncharacterized protein</fullName>
    </submittedName>
</protein>
<name>A0A4R5W681_9BURK</name>
<reference evidence="1 2" key="1">
    <citation type="submission" date="2019-03" db="EMBL/GenBank/DDBJ databases">
        <title>Sapientia aquatica gen. nov., sp. nov., isolated from a crater lake.</title>
        <authorList>
            <person name="Felfoldi T."/>
            <person name="Szabo A."/>
            <person name="Toth E."/>
            <person name="Schumann P."/>
            <person name="Keki Z."/>
            <person name="Marialigeti K."/>
            <person name="Mathe I."/>
        </authorList>
    </citation>
    <scope>NUCLEOTIDE SEQUENCE [LARGE SCALE GENOMIC DNA]</scope>
    <source>
        <strain evidence="1 2">SA-152</strain>
    </source>
</reference>
<dbReference type="EMBL" id="SMYL01000001">
    <property type="protein sequence ID" value="TDK68617.1"/>
    <property type="molecule type" value="Genomic_DNA"/>
</dbReference>
<proteinExistence type="predicted"/>
<sequence>MNLQVGWSNVAKIFAKNLPSPLEIERAIDLIEEEISRTKAVLEPGAQVHAKQASIRQIAATAGLDVPHQTQLSANAVENLFTRMTMAAYGNSAPGDADHSAEFFAALMNLRELMHHLGIDPAVIDLQE</sequence>
<evidence type="ECO:0000313" key="1">
    <source>
        <dbReference type="EMBL" id="TDK68617.1"/>
    </source>
</evidence>
<comment type="caution">
    <text evidence="1">The sequence shown here is derived from an EMBL/GenBank/DDBJ whole genome shotgun (WGS) entry which is preliminary data.</text>
</comment>
<accession>A0A4R5W681</accession>
<dbReference type="OrthoDB" id="6504658at2"/>
<dbReference type="Proteomes" id="UP000294829">
    <property type="component" value="Unassembled WGS sequence"/>
</dbReference>
<keyword evidence="2" id="KW-1185">Reference proteome</keyword>
<organism evidence="1 2">
    <name type="scientific">Sapientia aquatica</name>
    <dbReference type="NCBI Taxonomy" id="1549640"/>
    <lineage>
        <taxon>Bacteria</taxon>
        <taxon>Pseudomonadati</taxon>
        <taxon>Pseudomonadota</taxon>
        <taxon>Betaproteobacteria</taxon>
        <taxon>Burkholderiales</taxon>
        <taxon>Oxalobacteraceae</taxon>
        <taxon>Sapientia</taxon>
    </lineage>
</organism>
<dbReference type="AlphaFoldDB" id="A0A4R5W681"/>
<evidence type="ECO:0000313" key="2">
    <source>
        <dbReference type="Proteomes" id="UP000294829"/>
    </source>
</evidence>
<dbReference type="RefSeq" id="WP_133325432.1">
    <property type="nucleotide sequence ID" value="NZ_SMYL01000001.1"/>
</dbReference>
<gene>
    <name evidence="1" type="ORF">E2I14_03490</name>
</gene>